<dbReference type="Pfam" id="PF00512">
    <property type="entry name" value="HisKA"/>
    <property type="match status" value="1"/>
</dbReference>
<comment type="subcellular location">
    <subcellularLocation>
        <location evidence="2">Membrane</location>
    </subcellularLocation>
</comment>
<dbReference type="CDD" id="cd00130">
    <property type="entry name" value="PAS"/>
    <property type="match status" value="2"/>
</dbReference>
<dbReference type="PANTHER" id="PTHR43047">
    <property type="entry name" value="TWO-COMPONENT HISTIDINE PROTEIN KINASE"/>
    <property type="match status" value="1"/>
</dbReference>
<keyword evidence="8" id="KW-0175">Coiled coil</keyword>
<dbReference type="Gene3D" id="3.30.450.20">
    <property type="entry name" value="PAS domain"/>
    <property type="match status" value="3"/>
</dbReference>
<keyword evidence="13" id="KW-1185">Reference proteome</keyword>
<evidence type="ECO:0000259" key="10">
    <source>
        <dbReference type="PROSITE" id="PS50112"/>
    </source>
</evidence>
<sequence length="663" mass="76975">MVISSQEELLIDKEIITGLLESSRDGIIILDSSAKIIYKNQRFIEMYSFLEDISDQDDAYKLAKQLKEKVNNCNKFISNIENRLELSTEYRDYLHFKDGRTWEVNFYPLLVNNQQKGQILNFRDISDCENLKLDIAIKDQAIENSLNAFSFIDLGGNILYANKRCLEMWGYELDQILGKNSIYFWDDREQLKDRIRTIVNQGSWYGEAVARRSDGSKFEVEVFSNLIRDDKGNPILLSATFIDISLRKEAERERIKSKQLYQKLIKLLPSAVFVHRNRQCLYANEAALELMGYDSLEKAIGRNFSELLNFKIDNHKDFEERLKNLEQEELSLGSNEYIVNFKDGRIMEVETISSSLVYNGERYITTVVQDISDRKETQRLQQEILKEQIKLEEAQEYDRLKTEFFSNISHDLKTPLNIILGVVELLMKSHKDNVNCPYYDQFTKYTNMMKQNCYRLLRLLNNLLDITRFDAGSMKLNLSNYNIVYLIEDIVMSIAPYADSQGIDLIFDTNVEERLIACDPSKIERVILNLLSNSFKFTAEEDRIEVKVIDQEESIAVCVKDTGMGIPEAELDKLFDRFEQVESDFDPKSIGSGVGLALVKSIVEAHNGYITVASNYREWTEFIIEFPVRIISEDKQSKKIYNKAGIIERANIEFSDIYTKADL</sequence>
<dbReference type="InterPro" id="IPR013767">
    <property type="entry name" value="PAS_fold"/>
</dbReference>
<dbReference type="EC" id="2.7.13.3" evidence="3"/>
<dbReference type="AlphaFoldDB" id="A0A4R8H0A4"/>
<evidence type="ECO:0000256" key="2">
    <source>
        <dbReference type="ARBA" id="ARBA00004370"/>
    </source>
</evidence>
<dbReference type="NCBIfam" id="TIGR00229">
    <property type="entry name" value="sensory_box"/>
    <property type="match status" value="2"/>
</dbReference>
<evidence type="ECO:0000313" key="12">
    <source>
        <dbReference type="EMBL" id="TDX48394.1"/>
    </source>
</evidence>
<feature type="coiled-coil region" evidence="8">
    <location>
        <begin position="308"/>
        <end position="335"/>
    </location>
</feature>
<evidence type="ECO:0000259" key="9">
    <source>
        <dbReference type="PROSITE" id="PS50109"/>
    </source>
</evidence>
<dbReference type="SMART" id="SM00086">
    <property type="entry name" value="PAC"/>
    <property type="match status" value="2"/>
</dbReference>
<dbReference type="RefSeq" id="WP_208324425.1">
    <property type="nucleotide sequence ID" value="NZ_SOEG01000028.1"/>
</dbReference>
<dbReference type="Pfam" id="PF13188">
    <property type="entry name" value="PAS_8"/>
    <property type="match status" value="1"/>
</dbReference>
<dbReference type="GO" id="GO:0006355">
    <property type="term" value="P:regulation of DNA-templated transcription"/>
    <property type="evidence" value="ECO:0007669"/>
    <property type="project" value="InterPro"/>
</dbReference>
<dbReference type="Pfam" id="PF02518">
    <property type="entry name" value="HATPase_c"/>
    <property type="match status" value="1"/>
</dbReference>
<dbReference type="SMART" id="SM00388">
    <property type="entry name" value="HisKA"/>
    <property type="match status" value="1"/>
</dbReference>
<evidence type="ECO:0000256" key="7">
    <source>
        <dbReference type="ARBA" id="ARBA00023012"/>
    </source>
</evidence>
<evidence type="ECO:0000256" key="3">
    <source>
        <dbReference type="ARBA" id="ARBA00012438"/>
    </source>
</evidence>
<dbReference type="SMART" id="SM00387">
    <property type="entry name" value="HATPase_c"/>
    <property type="match status" value="1"/>
</dbReference>
<accession>A0A4R8H0A4</accession>
<evidence type="ECO:0000256" key="1">
    <source>
        <dbReference type="ARBA" id="ARBA00000085"/>
    </source>
</evidence>
<dbReference type="SUPFAM" id="SSF47384">
    <property type="entry name" value="Homodimeric domain of signal transducing histidine kinase"/>
    <property type="match status" value="1"/>
</dbReference>
<dbReference type="InterPro" id="IPR000014">
    <property type="entry name" value="PAS"/>
</dbReference>
<organism evidence="12 13">
    <name type="scientific">Orenia marismortui</name>
    <dbReference type="NCBI Taxonomy" id="46469"/>
    <lineage>
        <taxon>Bacteria</taxon>
        <taxon>Bacillati</taxon>
        <taxon>Bacillota</taxon>
        <taxon>Clostridia</taxon>
        <taxon>Halanaerobiales</taxon>
        <taxon>Halobacteroidaceae</taxon>
        <taxon>Orenia</taxon>
    </lineage>
</organism>
<reference evidence="12 13" key="1">
    <citation type="submission" date="2019-03" db="EMBL/GenBank/DDBJ databases">
        <title>Subsurface microbial communities from deep shales in Ohio and West Virginia, USA.</title>
        <authorList>
            <person name="Wrighton K."/>
        </authorList>
    </citation>
    <scope>NUCLEOTIDE SEQUENCE [LARGE SCALE GENOMIC DNA]</scope>
    <source>
        <strain evidence="12 13">MSL 6dP</strain>
    </source>
</reference>
<gene>
    <name evidence="12" type="ORF">C7959_1282</name>
</gene>
<evidence type="ECO:0000256" key="5">
    <source>
        <dbReference type="ARBA" id="ARBA00022679"/>
    </source>
</evidence>
<evidence type="ECO:0000256" key="6">
    <source>
        <dbReference type="ARBA" id="ARBA00022777"/>
    </source>
</evidence>
<dbReference type="SUPFAM" id="SSF55874">
    <property type="entry name" value="ATPase domain of HSP90 chaperone/DNA topoisomerase II/histidine kinase"/>
    <property type="match status" value="1"/>
</dbReference>
<evidence type="ECO:0000259" key="11">
    <source>
        <dbReference type="PROSITE" id="PS50113"/>
    </source>
</evidence>
<dbReference type="InterPro" id="IPR036097">
    <property type="entry name" value="HisK_dim/P_sf"/>
</dbReference>
<dbReference type="InterPro" id="IPR004358">
    <property type="entry name" value="Sig_transdc_His_kin-like_C"/>
</dbReference>
<dbReference type="Pfam" id="PF13426">
    <property type="entry name" value="PAS_9"/>
    <property type="match status" value="1"/>
</dbReference>
<dbReference type="FunFam" id="3.30.565.10:FF:000006">
    <property type="entry name" value="Sensor histidine kinase WalK"/>
    <property type="match status" value="1"/>
</dbReference>
<comment type="caution">
    <text evidence="12">The sequence shown here is derived from an EMBL/GenBank/DDBJ whole genome shotgun (WGS) entry which is preliminary data.</text>
</comment>
<dbReference type="Pfam" id="PF00989">
    <property type="entry name" value="PAS"/>
    <property type="match status" value="1"/>
</dbReference>
<dbReference type="PROSITE" id="PS50112">
    <property type="entry name" value="PAS"/>
    <property type="match status" value="1"/>
</dbReference>
<dbReference type="InterPro" id="IPR036890">
    <property type="entry name" value="HATPase_C_sf"/>
</dbReference>
<feature type="domain" description="PAC" evidence="11">
    <location>
        <begin position="204"/>
        <end position="256"/>
    </location>
</feature>
<dbReference type="InterPro" id="IPR000700">
    <property type="entry name" value="PAS-assoc_C"/>
</dbReference>
<evidence type="ECO:0000256" key="4">
    <source>
        <dbReference type="ARBA" id="ARBA00022553"/>
    </source>
</evidence>
<comment type="catalytic activity">
    <reaction evidence="1">
        <text>ATP + protein L-histidine = ADP + protein N-phospho-L-histidine.</text>
        <dbReference type="EC" id="2.7.13.3"/>
    </reaction>
</comment>
<evidence type="ECO:0000313" key="13">
    <source>
        <dbReference type="Proteomes" id="UP000295832"/>
    </source>
</evidence>
<evidence type="ECO:0000256" key="8">
    <source>
        <dbReference type="SAM" id="Coils"/>
    </source>
</evidence>
<feature type="domain" description="Histidine kinase" evidence="9">
    <location>
        <begin position="407"/>
        <end position="630"/>
    </location>
</feature>
<dbReference type="CDD" id="cd00082">
    <property type="entry name" value="HisKA"/>
    <property type="match status" value="1"/>
</dbReference>
<dbReference type="InterPro" id="IPR001610">
    <property type="entry name" value="PAC"/>
</dbReference>
<dbReference type="Gene3D" id="1.10.287.130">
    <property type="match status" value="1"/>
</dbReference>
<dbReference type="GO" id="GO:0005886">
    <property type="term" value="C:plasma membrane"/>
    <property type="evidence" value="ECO:0007669"/>
    <property type="project" value="TreeGrafter"/>
</dbReference>
<dbReference type="Gene3D" id="3.30.565.10">
    <property type="entry name" value="Histidine kinase-like ATPase, C-terminal domain"/>
    <property type="match status" value="1"/>
</dbReference>
<dbReference type="GO" id="GO:0000155">
    <property type="term" value="F:phosphorelay sensor kinase activity"/>
    <property type="evidence" value="ECO:0007669"/>
    <property type="project" value="InterPro"/>
</dbReference>
<dbReference type="SMART" id="SM00091">
    <property type="entry name" value="PAS"/>
    <property type="match status" value="3"/>
</dbReference>
<keyword evidence="7" id="KW-0902">Two-component regulatory system</keyword>
<protein>
    <recommendedName>
        <fullName evidence="3">histidine kinase</fullName>
        <ecNumber evidence="3">2.7.13.3</ecNumber>
    </recommendedName>
</protein>
<name>A0A4R8H0A4_9FIRM</name>
<feature type="domain" description="PAS" evidence="10">
    <location>
        <begin position="140"/>
        <end position="183"/>
    </location>
</feature>
<proteinExistence type="predicted"/>
<keyword evidence="6" id="KW-0418">Kinase</keyword>
<dbReference type="Proteomes" id="UP000295832">
    <property type="component" value="Unassembled WGS sequence"/>
</dbReference>
<dbReference type="PROSITE" id="PS50109">
    <property type="entry name" value="HIS_KIN"/>
    <property type="match status" value="1"/>
</dbReference>
<keyword evidence="5" id="KW-0808">Transferase</keyword>
<keyword evidence="4" id="KW-0597">Phosphoprotein</keyword>
<dbReference type="EMBL" id="SOEG01000028">
    <property type="protein sequence ID" value="TDX48394.1"/>
    <property type="molecule type" value="Genomic_DNA"/>
</dbReference>
<dbReference type="GO" id="GO:0009927">
    <property type="term" value="F:histidine phosphotransfer kinase activity"/>
    <property type="evidence" value="ECO:0007669"/>
    <property type="project" value="TreeGrafter"/>
</dbReference>
<dbReference type="SUPFAM" id="SSF55785">
    <property type="entry name" value="PYP-like sensor domain (PAS domain)"/>
    <property type="match status" value="3"/>
</dbReference>
<dbReference type="PROSITE" id="PS50113">
    <property type="entry name" value="PAC"/>
    <property type="match status" value="1"/>
</dbReference>
<dbReference type="InterPro" id="IPR005467">
    <property type="entry name" value="His_kinase_dom"/>
</dbReference>
<dbReference type="PANTHER" id="PTHR43047:SF72">
    <property type="entry name" value="OSMOSENSING HISTIDINE PROTEIN KINASE SLN1"/>
    <property type="match status" value="1"/>
</dbReference>
<dbReference type="STRING" id="926561.GCA_000379025_01473"/>
<dbReference type="InterPro" id="IPR003661">
    <property type="entry name" value="HisK_dim/P_dom"/>
</dbReference>
<dbReference type="InterPro" id="IPR035965">
    <property type="entry name" value="PAS-like_dom_sf"/>
</dbReference>
<dbReference type="PRINTS" id="PR00344">
    <property type="entry name" value="BCTRLSENSOR"/>
</dbReference>
<dbReference type="InterPro" id="IPR003594">
    <property type="entry name" value="HATPase_dom"/>
</dbReference>